<evidence type="ECO:0000256" key="3">
    <source>
        <dbReference type="ARBA" id="ARBA00022605"/>
    </source>
</evidence>
<dbReference type="InterPro" id="IPR017926">
    <property type="entry name" value="GATASE"/>
</dbReference>
<dbReference type="PANTHER" id="PTHR42701">
    <property type="entry name" value="IMIDAZOLE GLYCEROL PHOSPHATE SYNTHASE SUBUNIT HISH"/>
    <property type="match status" value="1"/>
</dbReference>
<dbReference type="GO" id="GO:0016829">
    <property type="term" value="F:lyase activity"/>
    <property type="evidence" value="ECO:0007669"/>
    <property type="project" value="UniProtKB-KW"/>
</dbReference>
<dbReference type="HAMAP" id="MF_00278">
    <property type="entry name" value="HisH"/>
    <property type="match status" value="1"/>
</dbReference>
<dbReference type="PIRSF" id="PIRSF000495">
    <property type="entry name" value="Amidotransf_hisH"/>
    <property type="match status" value="1"/>
</dbReference>
<organism evidence="13 14">
    <name type="scientific">Sulfobacillus benefaciens</name>
    <dbReference type="NCBI Taxonomy" id="453960"/>
    <lineage>
        <taxon>Bacteria</taxon>
        <taxon>Bacillati</taxon>
        <taxon>Bacillota</taxon>
        <taxon>Clostridia</taxon>
        <taxon>Eubacteriales</taxon>
        <taxon>Clostridiales Family XVII. Incertae Sedis</taxon>
        <taxon>Sulfobacillus</taxon>
    </lineage>
</organism>
<dbReference type="NCBIfam" id="TIGR01855">
    <property type="entry name" value="IMP_synth_hisH"/>
    <property type="match status" value="1"/>
</dbReference>
<gene>
    <name evidence="10" type="primary">hisH</name>
    <name evidence="13" type="ORF">C7B43_05125</name>
</gene>
<dbReference type="EC" id="3.5.1.2" evidence="10"/>
<sequence>MEIAVIDYGNGNLGSLLAALRRLGQRPHVVRTAKDIRHTDTLIFPGVGSMNSVLPRLKDHGLFGWLNEMRSAGVPILGICLGMQLFFDESAEGGEGLHWLPGNVTQIDAPILPHIGWNTVDATPDSFLWRNLTEPYTFYFVHTYRVQPADPGIVRGLTQYYETFPAALYAPPLYGVQFHPELSGTSGAQLLNNFLEIVEDPHGNLASG</sequence>
<keyword evidence="7 10" id="KW-0456">Lyase</keyword>
<keyword evidence="10" id="KW-0963">Cytoplasm</keyword>
<keyword evidence="3 10" id="KW-0028">Amino-acid biosynthesis</keyword>
<dbReference type="AlphaFoldDB" id="A0A2T2X838"/>
<dbReference type="GO" id="GO:0000107">
    <property type="term" value="F:imidazoleglycerol-phosphate synthase activity"/>
    <property type="evidence" value="ECO:0007669"/>
    <property type="project" value="UniProtKB-UniRule"/>
</dbReference>
<evidence type="ECO:0000256" key="1">
    <source>
        <dbReference type="ARBA" id="ARBA00005091"/>
    </source>
</evidence>
<dbReference type="GO" id="GO:0004359">
    <property type="term" value="F:glutaminase activity"/>
    <property type="evidence" value="ECO:0007669"/>
    <property type="project" value="UniProtKB-EC"/>
</dbReference>
<dbReference type="SUPFAM" id="SSF52317">
    <property type="entry name" value="Class I glutamine amidotransferase-like"/>
    <property type="match status" value="1"/>
</dbReference>
<protein>
    <recommendedName>
        <fullName evidence="10">Imidazole glycerol phosphate synthase subunit HisH</fullName>
        <ecNumber evidence="10">4.3.2.10</ecNumber>
    </recommendedName>
    <alternativeName>
        <fullName evidence="10">IGP synthase glutaminase subunit</fullName>
        <ecNumber evidence="10">3.5.1.2</ecNumber>
    </alternativeName>
    <alternativeName>
        <fullName evidence="10">IGP synthase subunit HisH</fullName>
    </alternativeName>
    <alternativeName>
        <fullName evidence="10">ImGP synthase subunit HisH</fullName>
        <shortName evidence="10">IGPS subunit HisH</shortName>
    </alternativeName>
</protein>
<keyword evidence="6 10" id="KW-0368">Histidine biosynthesis</keyword>
<dbReference type="Gene3D" id="3.40.50.880">
    <property type="match status" value="1"/>
</dbReference>
<dbReference type="EMBL" id="PXYT01000008">
    <property type="protein sequence ID" value="PSR30673.1"/>
    <property type="molecule type" value="Genomic_DNA"/>
</dbReference>
<evidence type="ECO:0000256" key="4">
    <source>
        <dbReference type="ARBA" id="ARBA00022801"/>
    </source>
</evidence>
<comment type="subcellular location">
    <subcellularLocation>
        <location evidence="10">Cytoplasm</location>
    </subcellularLocation>
</comment>
<dbReference type="InterPro" id="IPR010139">
    <property type="entry name" value="Imidazole-glycPsynth_HisH"/>
</dbReference>
<dbReference type="InterPro" id="IPR029062">
    <property type="entry name" value="Class_I_gatase-like"/>
</dbReference>
<reference evidence="13 14" key="1">
    <citation type="journal article" date="2014" name="BMC Genomics">
        <title>Comparison of environmental and isolate Sulfobacillus genomes reveals diverse carbon, sulfur, nitrogen, and hydrogen metabolisms.</title>
        <authorList>
            <person name="Justice N.B."/>
            <person name="Norman A."/>
            <person name="Brown C.T."/>
            <person name="Singh A."/>
            <person name="Thomas B.C."/>
            <person name="Banfield J.F."/>
        </authorList>
    </citation>
    <scope>NUCLEOTIDE SEQUENCE [LARGE SCALE GENOMIC DNA]</scope>
    <source>
        <strain evidence="13">AMDSBA1</strain>
    </source>
</reference>
<evidence type="ECO:0000256" key="5">
    <source>
        <dbReference type="ARBA" id="ARBA00022962"/>
    </source>
</evidence>
<dbReference type="Proteomes" id="UP000242699">
    <property type="component" value="Unassembled WGS sequence"/>
</dbReference>
<dbReference type="GO" id="GO:0005737">
    <property type="term" value="C:cytoplasm"/>
    <property type="evidence" value="ECO:0007669"/>
    <property type="project" value="UniProtKB-SubCell"/>
</dbReference>
<evidence type="ECO:0000256" key="10">
    <source>
        <dbReference type="HAMAP-Rule" id="MF_00278"/>
    </source>
</evidence>
<dbReference type="UniPathway" id="UPA00031">
    <property type="reaction ID" value="UER00010"/>
</dbReference>
<evidence type="ECO:0000256" key="11">
    <source>
        <dbReference type="PIRSR" id="PIRSR000495-1"/>
    </source>
</evidence>
<dbReference type="Pfam" id="PF00117">
    <property type="entry name" value="GATase"/>
    <property type="match status" value="1"/>
</dbReference>
<evidence type="ECO:0000256" key="6">
    <source>
        <dbReference type="ARBA" id="ARBA00023102"/>
    </source>
</evidence>
<feature type="active site" description="Nucleophile" evidence="10 11">
    <location>
        <position position="80"/>
    </location>
</feature>
<dbReference type="EC" id="4.3.2.10" evidence="10"/>
<comment type="catalytic activity">
    <reaction evidence="8 10">
        <text>5-[(5-phospho-1-deoxy-D-ribulos-1-ylimino)methylamino]-1-(5-phospho-beta-D-ribosyl)imidazole-4-carboxamide + L-glutamine = D-erythro-1-(imidazol-4-yl)glycerol 3-phosphate + 5-amino-1-(5-phospho-beta-D-ribosyl)imidazole-4-carboxamide + L-glutamate + H(+)</text>
        <dbReference type="Rhea" id="RHEA:24793"/>
        <dbReference type="ChEBI" id="CHEBI:15378"/>
        <dbReference type="ChEBI" id="CHEBI:29985"/>
        <dbReference type="ChEBI" id="CHEBI:58278"/>
        <dbReference type="ChEBI" id="CHEBI:58359"/>
        <dbReference type="ChEBI" id="CHEBI:58475"/>
        <dbReference type="ChEBI" id="CHEBI:58525"/>
        <dbReference type="EC" id="4.3.2.10"/>
    </reaction>
</comment>
<feature type="active site" evidence="10 11">
    <location>
        <position position="179"/>
    </location>
</feature>
<evidence type="ECO:0000256" key="7">
    <source>
        <dbReference type="ARBA" id="ARBA00023239"/>
    </source>
</evidence>
<proteinExistence type="inferred from homology"/>
<evidence type="ECO:0000313" key="13">
    <source>
        <dbReference type="EMBL" id="PSR30673.1"/>
    </source>
</evidence>
<comment type="function">
    <text evidence="10">IGPS catalyzes the conversion of PRFAR and glutamine to IGP, AICAR and glutamate. The HisH subunit catalyzes the hydrolysis of glutamine to glutamate and ammonia as part of the synthesis of IGP and AICAR. The resulting ammonia molecule is channeled to the active site of HisF.</text>
</comment>
<evidence type="ECO:0000259" key="12">
    <source>
        <dbReference type="Pfam" id="PF00117"/>
    </source>
</evidence>
<comment type="catalytic activity">
    <reaction evidence="9 10">
        <text>L-glutamine + H2O = L-glutamate + NH4(+)</text>
        <dbReference type="Rhea" id="RHEA:15889"/>
        <dbReference type="ChEBI" id="CHEBI:15377"/>
        <dbReference type="ChEBI" id="CHEBI:28938"/>
        <dbReference type="ChEBI" id="CHEBI:29985"/>
        <dbReference type="ChEBI" id="CHEBI:58359"/>
        <dbReference type="EC" id="3.5.1.2"/>
    </reaction>
</comment>
<evidence type="ECO:0000256" key="2">
    <source>
        <dbReference type="ARBA" id="ARBA00011152"/>
    </source>
</evidence>
<evidence type="ECO:0000256" key="8">
    <source>
        <dbReference type="ARBA" id="ARBA00047838"/>
    </source>
</evidence>
<accession>A0A2T2X838</accession>
<keyword evidence="5 10" id="KW-0315">Glutamine amidotransferase</keyword>
<name>A0A2T2X838_9FIRM</name>
<dbReference type="GO" id="GO:0000105">
    <property type="term" value="P:L-histidine biosynthetic process"/>
    <property type="evidence" value="ECO:0007669"/>
    <property type="project" value="UniProtKB-UniRule"/>
</dbReference>
<evidence type="ECO:0000313" key="14">
    <source>
        <dbReference type="Proteomes" id="UP000242699"/>
    </source>
</evidence>
<dbReference type="PANTHER" id="PTHR42701:SF1">
    <property type="entry name" value="IMIDAZOLE GLYCEROL PHOSPHATE SYNTHASE SUBUNIT HISH"/>
    <property type="match status" value="1"/>
</dbReference>
<dbReference type="PROSITE" id="PS51273">
    <property type="entry name" value="GATASE_TYPE_1"/>
    <property type="match status" value="1"/>
</dbReference>
<dbReference type="CDD" id="cd01748">
    <property type="entry name" value="GATase1_IGP_Synthase"/>
    <property type="match status" value="1"/>
</dbReference>
<evidence type="ECO:0000256" key="9">
    <source>
        <dbReference type="ARBA" id="ARBA00049534"/>
    </source>
</evidence>
<comment type="pathway">
    <text evidence="1 10">Amino-acid biosynthesis; L-histidine biosynthesis; L-histidine from 5-phospho-alpha-D-ribose 1-diphosphate: step 5/9.</text>
</comment>
<feature type="active site" evidence="10 11">
    <location>
        <position position="181"/>
    </location>
</feature>
<keyword evidence="4 10" id="KW-0378">Hydrolase</keyword>
<comment type="subunit">
    <text evidence="2 10">Heterodimer of HisH and HisF.</text>
</comment>
<comment type="caution">
    <text evidence="13">The sequence shown here is derived from an EMBL/GenBank/DDBJ whole genome shotgun (WGS) entry which is preliminary data.</text>
</comment>
<feature type="domain" description="Glutamine amidotransferase" evidence="12">
    <location>
        <begin position="5"/>
        <end position="195"/>
    </location>
</feature>